<evidence type="ECO:0000256" key="9">
    <source>
        <dbReference type="ARBA" id="ARBA00023136"/>
    </source>
</evidence>
<organism evidence="11 12">
    <name type="scientific">Paspalum notatum var. saurae</name>
    <dbReference type="NCBI Taxonomy" id="547442"/>
    <lineage>
        <taxon>Eukaryota</taxon>
        <taxon>Viridiplantae</taxon>
        <taxon>Streptophyta</taxon>
        <taxon>Embryophyta</taxon>
        <taxon>Tracheophyta</taxon>
        <taxon>Spermatophyta</taxon>
        <taxon>Magnoliopsida</taxon>
        <taxon>Liliopsida</taxon>
        <taxon>Poales</taxon>
        <taxon>Poaceae</taxon>
        <taxon>PACMAD clade</taxon>
        <taxon>Panicoideae</taxon>
        <taxon>Andropogonodae</taxon>
        <taxon>Paspaleae</taxon>
        <taxon>Paspalinae</taxon>
        <taxon>Paspalum</taxon>
    </lineage>
</organism>
<dbReference type="EMBL" id="CP144745">
    <property type="protein sequence ID" value="WVZ54422.1"/>
    <property type="molecule type" value="Genomic_DNA"/>
</dbReference>
<feature type="region of interest" description="Disordered" evidence="10">
    <location>
        <begin position="396"/>
        <end position="417"/>
    </location>
</feature>
<keyword evidence="5" id="KW-0812">Transmembrane</keyword>
<reference evidence="11 12" key="1">
    <citation type="submission" date="2024-02" db="EMBL/GenBank/DDBJ databases">
        <title>High-quality chromosome-scale genome assembly of Pensacola bahiagrass (Paspalum notatum Flugge var. saurae).</title>
        <authorList>
            <person name="Vega J.M."/>
            <person name="Podio M."/>
            <person name="Orjuela J."/>
            <person name="Siena L.A."/>
            <person name="Pessino S.C."/>
            <person name="Combes M.C."/>
            <person name="Mariac C."/>
            <person name="Albertini E."/>
            <person name="Pupilli F."/>
            <person name="Ortiz J.P.A."/>
            <person name="Leblanc O."/>
        </authorList>
    </citation>
    <scope>NUCLEOTIDE SEQUENCE [LARGE SCALE GENOMIC DNA]</scope>
    <source>
        <strain evidence="11">R1</strain>
        <tissue evidence="11">Leaf</tissue>
    </source>
</reference>
<keyword evidence="3" id="KW-0328">Glycosyltransferase</keyword>
<sequence length="513" mass="56928">MRTPPAAGWRLGRLQPPRGGGKLTKRIATTNNVRTALLCAFVTLLVLRGTVGVNRRLVYIAASDGGAAAAHGAADGVERVLREIRADSDDDDPDPDDAEAATASATRYYDHGAAWSTPSYRLGPRVTRWNAKRRRWLHQNPGFPARDAGGNPRVLLATASPPGPCDAAAAADHFLLRATKNKIDYCRLHGIELDHGMAEEPDRALSGAGGGWGKLARLRRLMLAHPEVEWLWWVDGDALITDMGFELPLARYEGTHLVLHGNSYLLFQLRSWAAVATGSFLIRNCQWSLELLDAWAVMAPRGRARHDAGELLTAALHGRPPAREADDQSALVHLLLTETERWMGKVYLENEYYLHGHWAGLVDTYEEAMEKHHPGYGDHRWPFVTHFAGCTPCAGSGGGRSGTGANSSETGDDIDSKRERCVRGMERAFNFADNQVLRLYGFRHESLASAEVRRVENRSANPLEAKEEAIGFLKKPKEPPRWNEDVRKNRKLKAERGSVLARILRRLGWRSKF</sequence>
<evidence type="ECO:0000256" key="1">
    <source>
        <dbReference type="ARBA" id="ARBA00004323"/>
    </source>
</evidence>
<evidence type="ECO:0000256" key="8">
    <source>
        <dbReference type="ARBA" id="ARBA00023034"/>
    </source>
</evidence>
<evidence type="ECO:0000256" key="10">
    <source>
        <dbReference type="SAM" id="MobiDB-lite"/>
    </source>
</evidence>
<keyword evidence="6" id="KW-0735">Signal-anchor</keyword>
<protein>
    <recommendedName>
        <fullName evidence="13">Glycosyltransferase 3</fullName>
    </recommendedName>
</protein>
<dbReference type="AlphaFoldDB" id="A0AAQ3SJQ0"/>
<evidence type="ECO:0000313" key="11">
    <source>
        <dbReference type="EMBL" id="WVZ54422.1"/>
    </source>
</evidence>
<dbReference type="GO" id="GO:0016758">
    <property type="term" value="F:hexosyltransferase activity"/>
    <property type="evidence" value="ECO:0007669"/>
    <property type="project" value="TreeGrafter"/>
</dbReference>
<comment type="similarity">
    <text evidence="2">Belongs to the glycosyltransferase 34 family.</text>
</comment>
<dbReference type="PANTHER" id="PTHR31311">
    <property type="entry name" value="XYLOGLUCAN 6-XYLOSYLTRANSFERASE 5-RELATED-RELATED"/>
    <property type="match status" value="1"/>
</dbReference>
<keyword evidence="12" id="KW-1185">Reference proteome</keyword>
<name>A0AAQ3SJQ0_PASNO</name>
<dbReference type="Gene3D" id="3.90.550.10">
    <property type="entry name" value="Spore Coat Polysaccharide Biosynthesis Protein SpsA, Chain A"/>
    <property type="match status" value="1"/>
</dbReference>
<dbReference type="GO" id="GO:0005768">
    <property type="term" value="C:endosome"/>
    <property type="evidence" value="ECO:0007669"/>
    <property type="project" value="TreeGrafter"/>
</dbReference>
<gene>
    <name evidence="11" type="ORF">U9M48_005216</name>
</gene>
<comment type="subcellular location">
    <subcellularLocation>
        <location evidence="1">Golgi apparatus membrane</location>
        <topology evidence="1">Single-pass type II membrane protein</topology>
    </subcellularLocation>
</comment>
<feature type="region of interest" description="Disordered" evidence="10">
    <location>
        <begin position="1"/>
        <end position="23"/>
    </location>
</feature>
<evidence type="ECO:0008006" key="13">
    <source>
        <dbReference type="Google" id="ProtNLM"/>
    </source>
</evidence>
<accession>A0AAQ3SJQ0</accession>
<evidence type="ECO:0000313" key="12">
    <source>
        <dbReference type="Proteomes" id="UP001341281"/>
    </source>
</evidence>
<evidence type="ECO:0000256" key="7">
    <source>
        <dbReference type="ARBA" id="ARBA00022989"/>
    </source>
</evidence>
<dbReference type="GO" id="GO:0009969">
    <property type="term" value="P:xyloglucan biosynthetic process"/>
    <property type="evidence" value="ECO:0007669"/>
    <property type="project" value="TreeGrafter"/>
</dbReference>
<dbReference type="GO" id="GO:0000139">
    <property type="term" value="C:Golgi membrane"/>
    <property type="evidence" value="ECO:0007669"/>
    <property type="project" value="UniProtKB-SubCell"/>
</dbReference>
<feature type="compositionally biased region" description="Low complexity" evidence="10">
    <location>
        <begin position="8"/>
        <end position="17"/>
    </location>
</feature>
<dbReference type="InterPro" id="IPR029044">
    <property type="entry name" value="Nucleotide-diphossugar_trans"/>
</dbReference>
<keyword evidence="4" id="KW-0808">Transferase</keyword>
<keyword evidence="9" id="KW-0472">Membrane</keyword>
<evidence type="ECO:0000256" key="2">
    <source>
        <dbReference type="ARBA" id="ARBA00005664"/>
    </source>
</evidence>
<dbReference type="InterPro" id="IPR008630">
    <property type="entry name" value="Glyco_trans_34"/>
</dbReference>
<dbReference type="PANTHER" id="PTHR31311:SF21">
    <property type="entry name" value="GLYCOSYLTRANSFERASE 3"/>
    <property type="match status" value="1"/>
</dbReference>
<dbReference type="Pfam" id="PF05637">
    <property type="entry name" value="Glyco_transf_34"/>
    <property type="match status" value="1"/>
</dbReference>
<dbReference type="Proteomes" id="UP001341281">
    <property type="component" value="Chromosome 01"/>
</dbReference>
<evidence type="ECO:0000256" key="4">
    <source>
        <dbReference type="ARBA" id="ARBA00022679"/>
    </source>
</evidence>
<evidence type="ECO:0000256" key="3">
    <source>
        <dbReference type="ARBA" id="ARBA00022676"/>
    </source>
</evidence>
<evidence type="ECO:0000256" key="5">
    <source>
        <dbReference type="ARBA" id="ARBA00022692"/>
    </source>
</evidence>
<proteinExistence type="inferred from homology"/>
<keyword evidence="8" id="KW-0333">Golgi apparatus</keyword>
<keyword evidence="7" id="KW-1133">Transmembrane helix</keyword>
<evidence type="ECO:0000256" key="6">
    <source>
        <dbReference type="ARBA" id="ARBA00022968"/>
    </source>
</evidence>
<dbReference type="GO" id="GO:0005802">
    <property type="term" value="C:trans-Golgi network"/>
    <property type="evidence" value="ECO:0007669"/>
    <property type="project" value="TreeGrafter"/>
</dbReference>